<dbReference type="GO" id="GO:0043190">
    <property type="term" value="C:ATP-binding cassette (ABC) transporter complex"/>
    <property type="evidence" value="ECO:0007669"/>
    <property type="project" value="InterPro"/>
</dbReference>
<dbReference type="Proteomes" id="UP000322634">
    <property type="component" value="Unassembled WGS sequence"/>
</dbReference>
<dbReference type="Pfam" id="PF02405">
    <property type="entry name" value="MlaE"/>
    <property type="match status" value="1"/>
</dbReference>
<keyword evidence="3" id="KW-1185">Reference proteome</keyword>
<evidence type="ECO:0000256" key="1">
    <source>
        <dbReference type="SAM" id="Phobius"/>
    </source>
</evidence>
<keyword evidence="1" id="KW-1133">Transmembrane helix</keyword>
<dbReference type="PANTHER" id="PTHR30188:SF13">
    <property type="entry name" value="CONSERVED HYPOTHETICAL INTEGRAL MEMBRANE PROTEIN YRBE3B"/>
    <property type="match status" value="1"/>
</dbReference>
<dbReference type="GO" id="GO:0005548">
    <property type="term" value="F:phospholipid transporter activity"/>
    <property type="evidence" value="ECO:0007669"/>
    <property type="project" value="TreeGrafter"/>
</dbReference>
<name>A0A5D0UHS6_9ACTN</name>
<dbReference type="OrthoDB" id="3745645at2"/>
<dbReference type="EMBL" id="VSFF01000002">
    <property type="protein sequence ID" value="TYC17326.1"/>
    <property type="molecule type" value="Genomic_DNA"/>
</dbReference>
<dbReference type="PANTHER" id="PTHR30188">
    <property type="entry name" value="ABC TRANSPORTER PERMEASE PROTEIN-RELATED"/>
    <property type="match status" value="1"/>
</dbReference>
<sequence>MVAISPVRRFGRAVRGRTAGLMPSADLPVFLGRVLYHLFVDIILRRKYGKTLAKQVSDITVGVGALVIGGGMIFVIATMSLATGAMVGLQGYPGLERIGAEAFTGLVSSYSNVREVTPIIAGVALVAQVGTGFTAEIGAMRISEEIDALEVMGINSLAYLVCTRVAAGVIALVPLYLVSLFMAFWATRFITIQYFGLSPGIYDYYFHLYLPPIGVFYSVIKVAVFAFIIMFIHCYRGYYAAGGPVGVGVAAGRAIRESTILMILMNLVLSYIFWGHGSTVRLTG</sequence>
<feature type="transmembrane region" description="Helical" evidence="1">
    <location>
        <begin position="56"/>
        <end position="82"/>
    </location>
</feature>
<proteinExistence type="predicted"/>
<feature type="transmembrane region" description="Helical" evidence="1">
    <location>
        <begin position="254"/>
        <end position="274"/>
    </location>
</feature>
<feature type="transmembrane region" description="Helical" evidence="1">
    <location>
        <begin position="157"/>
        <end position="186"/>
    </location>
</feature>
<dbReference type="RefSeq" id="WP_148348469.1">
    <property type="nucleotide sequence ID" value="NZ_JBHSBF010000022.1"/>
</dbReference>
<dbReference type="AlphaFoldDB" id="A0A5D0UHS6"/>
<keyword evidence="1" id="KW-0812">Transmembrane</keyword>
<keyword evidence="1" id="KW-0472">Membrane</keyword>
<organism evidence="2 3">
    <name type="scientific">Actinomadura syzygii</name>
    <dbReference type="NCBI Taxonomy" id="1427538"/>
    <lineage>
        <taxon>Bacteria</taxon>
        <taxon>Bacillati</taxon>
        <taxon>Actinomycetota</taxon>
        <taxon>Actinomycetes</taxon>
        <taxon>Streptosporangiales</taxon>
        <taxon>Thermomonosporaceae</taxon>
        <taxon>Actinomadura</taxon>
    </lineage>
</organism>
<comment type="caution">
    <text evidence="2">The sequence shown here is derived from an EMBL/GenBank/DDBJ whole genome shotgun (WGS) entry which is preliminary data.</text>
</comment>
<evidence type="ECO:0000313" key="2">
    <source>
        <dbReference type="EMBL" id="TYC17326.1"/>
    </source>
</evidence>
<feature type="transmembrane region" description="Helical" evidence="1">
    <location>
        <begin position="206"/>
        <end position="233"/>
    </location>
</feature>
<dbReference type="InterPro" id="IPR030802">
    <property type="entry name" value="Permease_MalE"/>
</dbReference>
<reference evidence="2 3" key="1">
    <citation type="submission" date="2019-08" db="EMBL/GenBank/DDBJ databases">
        <title>Actinomadura sp. nov. CYP1-5 isolated from mountain soil.</title>
        <authorList>
            <person name="Songsumanus A."/>
            <person name="Kuncharoen N."/>
            <person name="Kudo T."/>
            <person name="Yuki M."/>
            <person name="Igarashi Y."/>
            <person name="Tanasupawat S."/>
        </authorList>
    </citation>
    <scope>NUCLEOTIDE SEQUENCE [LARGE SCALE GENOMIC DNA]</scope>
    <source>
        <strain evidence="2 3">GKU157</strain>
    </source>
</reference>
<feature type="transmembrane region" description="Helical" evidence="1">
    <location>
        <begin position="116"/>
        <end position="137"/>
    </location>
</feature>
<accession>A0A5D0UHS6</accession>
<protein>
    <submittedName>
        <fullName evidence="2">ABC transporter permease</fullName>
    </submittedName>
</protein>
<gene>
    <name evidence="2" type="ORF">FXF65_04730</name>
</gene>
<evidence type="ECO:0000313" key="3">
    <source>
        <dbReference type="Proteomes" id="UP000322634"/>
    </source>
</evidence>